<sequence length="59" mass="6854">MATVQKLNRQEMAQIKIHQQTIPFLRVHRLLTRLVKPDAVALHVMDQEATTHTCQVDHI</sequence>
<accession>A0A1X1VQC7</accession>
<proteinExistence type="predicted"/>
<gene>
    <name evidence="1" type="ORF">AWC08_04655</name>
</gene>
<protein>
    <submittedName>
        <fullName evidence="1">Uncharacterized protein</fullName>
    </submittedName>
</protein>
<keyword evidence="2" id="KW-1185">Reference proteome</keyword>
<evidence type="ECO:0000313" key="1">
    <source>
        <dbReference type="EMBL" id="ORV71179.1"/>
    </source>
</evidence>
<dbReference type="Proteomes" id="UP000193928">
    <property type="component" value="Unassembled WGS sequence"/>
</dbReference>
<organism evidence="1 2">
    <name type="scientific">Mycobacterium gordonae</name>
    <dbReference type="NCBI Taxonomy" id="1778"/>
    <lineage>
        <taxon>Bacteria</taxon>
        <taxon>Bacillati</taxon>
        <taxon>Actinomycetota</taxon>
        <taxon>Actinomycetes</taxon>
        <taxon>Mycobacteriales</taxon>
        <taxon>Mycobacteriaceae</taxon>
        <taxon>Mycobacterium</taxon>
    </lineage>
</organism>
<dbReference type="EMBL" id="LQOY01000222">
    <property type="protein sequence ID" value="ORV71179.1"/>
    <property type="molecule type" value="Genomic_DNA"/>
</dbReference>
<name>A0A1X1VQC7_MYCGO</name>
<reference evidence="1 2" key="1">
    <citation type="submission" date="2016-01" db="EMBL/GenBank/DDBJ databases">
        <title>The new phylogeny of the genus Mycobacterium.</title>
        <authorList>
            <person name="Tarcisio F."/>
            <person name="Conor M."/>
            <person name="Antonella G."/>
            <person name="Elisabetta G."/>
            <person name="Giulia F.S."/>
            <person name="Sara T."/>
            <person name="Anna F."/>
            <person name="Clotilde B."/>
            <person name="Roberto B."/>
            <person name="Veronica D.S."/>
            <person name="Fabio R."/>
            <person name="Monica P."/>
            <person name="Olivier J."/>
            <person name="Enrico T."/>
            <person name="Nicola S."/>
        </authorList>
    </citation>
    <scope>NUCLEOTIDE SEQUENCE [LARGE SCALE GENOMIC DNA]</scope>
    <source>
        <strain evidence="1 2">DSM 44160</strain>
    </source>
</reference>
<comment type="caution">
    <text evidence="1">The sequence shown here is derived from an EMBL/GenBank/DDBJ whole genome shotgun (WGS) entry which is preliminary data.</text>
</comment>
<evidence type="ECO:0000313" key="2">
    <source>
        <dbReference type="Proteomes" id="UP000193928"/>
    </source>
</evidence>
<dbReference type="AlphaFoldDB" id="A0A1X1VQC7"/>